<name>Q2FTK0_METHJ</name>
<dbReference type="InParanoid" id="Q2FTK0"/>
<dbReference type="SUPFAM" id="SSF51658">
    <property type="entry name" value="Xylose isomerase-like"/>
    <property type="match status" value="1"/>
</dbReference>
<proteinExistence type="predicted"/>
<feature type="domain" description="Xylose isomerase-like TIM barrel" evidence="1">
    <location>
        <begin position="24"/>
        <end position="262"/>
    </location>
</feature>
<dbReference type="eggNOG" id="arCOG01897">
    <property type="taxonomic scope" value="Archaea"/>
</dbReference>
<dbReference type="EMBL" id="CP000254">
    <property type="protein sequence ID" value="ABD42697.1"/>
    <property type="molecule type" value="Genomic_DNA"/>
</dbReference>
<evidence type="ECO:0000313" key="2">
    <source>
        <dbReference type="EMBL" id="ABD42697.1"/>
    </source>
</evidence>
<dbReference type="HOGENOM" id="CLU_050006_7_0_2"/>
<dbReference type="InterPro" id="IPR036237">
    <property type="entry name" value="Xyl_isomerase-like_sf"/>
</dbReference>
<dbReference type="GO" id="GO:0003677">
    <property type="term" value="F:DNA binding"/>
    <property type="evidence" value="ECO:0007669"/>
    <property type="project" value="InterPro"/>
</dbReference>
<evidence type="ECO:0000259" key="1">
    <source>
        <dbReference type="Pfam" id="PF01261"/>
    </source>
</evidence>
<dbReference type="SMART" id="SM00518">
    <property type="entry name" value="AP2Ec"/>
    <property type="match status" value="1"/>
</dbReference>
<dbReference type="STRING" id="323259.Mhun_3010"/>
<protein>
    <submittedName>
        <fullName evidence="2">Xylose isomerase-like TIM barrel</fullName>
    </submittedName>
</protein>
<dbReference type="Pfam" id="PF01261">
    <property type="entry name" value="AP_endonuc_2"/>
    <property type="match status" value="1"/>
</dbReference>
<keyword evidence="2" id="KW-0413">Isomerase</keyword>
<dbReference type="AlphaFoldDB" id="Q2FTK0"/>
<dbReference type="InterPro" id="IPR013022">
    <property type="entry name" value="Xyl_isomerase-like_TIM-brl"/>
</dbReference>
<dbReference type="GeneID" id="3922832"/>
<accession>Q2FTK0</accession>
<reference evidence="3" key="1">
    <citation type="journal article" date="2016" name="Stand. Genomic Sci.">
        <title>Complete genome sequence of Methanospirillum hungatei type strain JF1.</title>
        <authorList>
            <person name="Gunsalus R.P."/>
            <person name="Cook L.E."/>
            <person name="Crable B."/>
            <person name="Rohlin L."/>
            <person name="McDonald E."/>
            <person name="Mouttaki H."/>
            <person name="Sieber J.R."/>
            <person name="Poweleit N."/>
            <person name="Zhou H."/>
            <person name="Lapidus A.L."/>
            <person name="Daligault H.E."/>
            <person name="Land M."/>
            <person name="Gilna P."/>
            <person name="Ivanova N."/>
            <person name="Kyrpides N."/>
            <person name="Culley D.E."/>
            <person name="McInerney M.J."/>
        </authorList>
    </citation>
    <scope>NUCLEOTIDE SEQUENCE [LARGE SCALE GENOMIC DNA]</scope>
    <source>
        <strain evidence="3">ATCC 27890 / DSM 864 / NBRC 100397 / JF-1</strain>
    </source>
</reference>
<dbReference type="PANTHER" id="PTHR12110">
    <property type="entry name" value="HYDROXYPYRUVATE ISOMERASE"/>
    <property type="match status" value="1"/>
</dbReference>
<dbReference type="KEGG" id="mhu:Mhun_3010"/>
<dbReference type="InterPro" id="IPR050312">
    <property type="entry name" value="IolE/XylAMocC-like"/>
</dbReference>
<dbReference type="GO" id="GO:0006281">
    <property type="term" value="P:DNA repair"/>
    <property type="evidence" value="ECO:0007669"/>
    <property type="project" value="InterPro"/>
</dbReference>
<dbReference type="InterPro" id="IPR001719">
    <property type="entry name" value="AP_endonuc_2"/>
</dbReference>
<dbReference type="PANTHER" id="PTHR12110:SF21">
    <property type="entry name" value="XYLOSE ISOMERASE-LIKE TIM BARREL DOMAIN-CONTAINING PROTEIN"/>
    <property type="match status" value="1"/>
</dbReference>
<dbReference type="RefSeq" id="WP_011449948.1">
    <property type="nucleotide sequence ID" value="NC_007796.1"/>
</dbReference>
<dbReference type="GO" id="GO:0008270">
    <property type="term" value="F:zinc ion binding"/>
    <property type="evidence" value="ECO:0007669"/>
    <property type="project" value="InterPro"/>
</dbReference>
<keyword evidence="3" id="KW-1185">Reference proteome</keyword>
<dbReference type="Gene3D" id="3.20.20.150">
    <property type="entry name" value="Divalent-metal-dependent TIM barrel enzymes"/>
    <property type="match status" value="1"/>
</dbReference>
<evidence type="ECO:0000313" key="3">
    <source>
        <dbReference type="Proteomes" id="UP000001941"/>
    </source>
</evidence>
<organism evidence="2 3">
    <name type="scientific">Methanospirillum hungatei JF-1 (strain ATCC 27890 / DSM 864 / NBRC 100397 / JF-1)</name>
    <dbReference type="NCBI Taxonomy" id="323259"/>
    <lineage>
        <taxon>Archaea</taxon>
        <taxon>Methanobacteriati</taxon>
        <taxon>Methanobacteriota</taxon>
        <taxon>Stenosarchaea group</taxon>
        <taxon>Methanomicrobia</taxon>
        <taxon>Methanomicrobiales</taxon>
        <taxon>Methanospirillaceae</taxon>
        <taxon>Methanospirillum</taxon>
    </lineage>
</organism>
<dbReference type="Proteomes" id="UP000001941">
    <property type="component" value="Chromosome"/>
</dbReference>
<sequence>MDISFSSMFFHDAPLEDIFRSPEQSGADCLEFWLETPDFWLKGLCLDELKRQVKASPTRSPLSVHAPVLDLNPCSINPDVREVSIRWIERSIELAEQIEASVCTIHPGRRTAKRPPSITDYQRLGFMLDRIERIADEVRVKIAIENMEPAVNALLTTPDEIIKVLDERSWLYFTFDYAHAVGSGPQVVSSFLDGGAGKIVNIHISGAGNGQMHGPVSSDENATPFLRELRDNRYDGQITLEINDLVLPSALSYQEKISLLKQEIAVIRKAFKGEVELTGAI</sequence>
<dbReference type="GO" id="GO:0016853">
    <property type="term" value="F:isomerase activity"/>
    <property type="evidence" value="ECO:0007669"/>
    <property type="project" value="UniProtKB-KW"/>
</dbReference>
<dbReference type="EnsemblBacteria" id="ABD42697">
    <property type="protein sequence ID" value="ABD42697"/>
    <property type="gene ID" value="Mhun_3010"/>
</dbReference>
<gene>
    <name evidence="2" type="ordered locus">Mhun_3010</name>
</gene>
<dbReference type="OrthoDB" id="59344at2157"/>